<evidence type="ECO:0000313" key="3">
    <source>
        <dbReference type="EMBL" id="KAK4041065.1"/>
    </source>
</evidence>
<protein>
    <submittedName>
        <fullName evidence="3">Peroxin-3</fullName>
    </submittedName>
</protein>
<feature type="region of interest" description="Disordered" evidence="1">
    <location>
        <begin position="511"/>
        <end position="545"/>
    </location>
</feature>
<feature type="transmembrane region" description="Helical" evidence="2">
    <location>
        <begin position="16"/>
        <end position="34"/>
    </location>
</feature>
<dbReference type="Pfam" id="PF04882">
    <property type="entry name" value="Peroxin-3"/>
    <property type="match status" value="1"/>
</dbReference>
<dbReference type="GO" id="GO:0045046">
    <property type="term" value="P:protein import into peroxisome membrane"/>
    <property type="evidence" value="ECO:0007669"/>
    <property type="project" value="TreeGrafter"/>
</dbReference>
<gene>
    <name evidence="3" type="ORF">C8A01DRAFT_15152</name>
</gene>
<feature type="region of interest" description="Disordered" evidence="1">
    <location>
        <begin position="350"/>
        <end position="378"/>
    </location>
</feature>
<keyword evidence="2" id="KW-1133">Transmembrane helix</keyword>
<dbReference type="GO" id="GO:0005778">
    <property type="term" value="C:peroxisomal membrane"/>
    <property type="evidence" value="ECO:0007669"/>
    <property type="project" value="InterPro"/>
</dbReference>
<feature type="compositionally biased region" description="Low complexity" evidence="1">
    <location>
        <begin position="369"/>
        <end position="378"/>
    </location>
</feature>
<dbReference type="InterPro" id="IPR006966">
    <property type="entry name" value="Peroxin-3"/>
</dbReference>
<dbReference type="Proteomes" id="UP001303115">
    <property type="component" value="Unassembled WGS sequence"/>
</dbReference>
<name>A0AAN6PM80_9PEZI</name>
<organism evidence="3 4">
    <name type="scientific">Parachaetomium inaequale</name>
    <dbReference type="NCBI Taxonomy" id="2588326"/>
    <lineage>
        <taxon>Eukaryota</taxon>
        <taxon>Fungi</taxon>
        <taxon>Dikarya</taxon>
        <taxon>Ascomycota</taxon>
        <taxon>Pezizomycotina</taxon>
        <taxon>Sordariomycetes</taxon>
        <taxon>Sordariomycetidae</taxon>
        <taxon>Sordariales</taxon>
        <taxon>Chaetomiaceae</taxon>
        <taxon>Parachaetomium</taxon>
    </lineage>
</organism>
<feature type="region of interest" description="Disordered" evidence="1">
    <location>
        <begin position="104"/>
        <end position="124"/>
    </location>
</feature>
<feature type="compositionally biased region" description="Polar residues" evidence="1">
    <location>
        <begin position="145"/>
        <end position="154"/>
    </location>
</feature>
<keyword evidence="4" id="KW-1185">Reference proteome</keyword>
<feature type="region of interest" description="Disordered" evidence="1">
    <location>
        <begin position="145"/>
        <end position="174"/>
    </location>
</feature>
<reference evidence="4" key="1">
    <citation type="journal article" date="2023" name="Mol. Phylogenet. Evol.">
        <title>Genome-scale phylogeny and comparative genomics of the fungal order Sordariales.</title>
        <authorList>
            <person name="Hensen N."/>
            <person name="Bonometti L."/>
            <person name="Westerberg I."/>
            <person name="Brannstrom I.O."/>
            <person name="Guillou S."/>
            <person name="Cros-Aarteil S."/>
            <person name="Calhoun S."/>
            <person name="Haridas S."/>
            <person name="Kuo A."/>
            <person name="Mondo S."/>
            <person name="Pangilinan J."/>
            <person name="Riley R."/>
            <person name="LaButti K."/>
            <person name="Andreopoulos B."/>
            <person name="Lipzen A."/>
            <person name="Chen C."/>
            <person name="Yan M."/>
            <person name="Daum C."/>
            <person name="Ng V."/>
            <person name="Clum A."/>
            <person name="Steindorff A."/>
            <person name="Ohm R.A."/>
            <person name="Martin F."/>
            <person name="Silar P."/>
            <person name="Natvig D.O."/>
            <person name="Lalanne C."/>
            <person name="Gautier V."/>
            <person name="Ament-Velasquez S.L."/>
            <person name="Kruys A."/>
            <person name="Hutchinson M.I."/>
            <person name="Powell A.J."/>
            <person name="Barry K."/>
            <person name="Miller A.N."/>
            <person name="Grigoriev I.V."/>
            <person name="Debuchy R."/>
            <person name="Gladieux P."/>
            <person name="Hiltunen Thoren M."/>
            <person name="Johannesson H."/>
        </authorList>
    </citation>
    <scope>NUCLEOTIDE SEQUENCE [LARGE SCALE GENOMIC DNA]</scope>
    <source>
        <strain evidence="4">CBS 284.82</strain>
    </source>
</reference>
<dbReference type="PANTHER" id="PTHR28080">
    <property type="entry name" value="PEROXISOMAL BIOGENESIS FACTOR 3"/>
    <property type="match status" value="1"/>
</dbReference>
<evidence type="ECO:0000313" key="4">
    <source>
        <dbReference type="Proteomes" id="UP001303115"/>
    </source>
</evidence>
<evidence type="ECO:0000256" key="2">
    <source>
        <dbReference type="SAM" id="Phobius"/>
    </source>
</evidence>
<proteinExistence type="predicted"/>
<comment type="caution">
    <text evidence="3">The sequence shown here is derived from an EMBL/GenBank/DDBJ whole genome shotgun (WGS) entry which is preliminary data.</text>
</comment>
<keyword evidence="2" id="KW-0812">Transmembrane</keyword>
<dbReference type="AlphaFoldDB" id="A0AAN6PM80"/>
<dbReference type="EMBL" id="MU854364">
    <property type="protein sequence ID" value="KAK4041065.1"/>
    <property type="molecule type" value="Genomic_DNA"/>
</dbReference>
<feature type="compositionally biased region" description="Polar residues" evidence="1">
    <location>
        <begin position="106"/>
        <end position="119"/>
    </location>
</feature>
<sequence>MLAATRRWLRRNRTPLAIGVGVVGAGYVVTNYVLGKLRDARERMSSDRIAKENLRRRFEQNQEDCTFTVLALLPTATANILEAMNTEKITYEIQQVKGSAVARTRSIGSTSPPSMSETNATDDDGRSIITVSAQSEAGVQTTQLSVATPSSTAVSEGGPTSAPQETLLAPPKPRKTKRQLWDDLTISSITRAYTLLYTLSLLTMLTRIQLNLLGRRSYLSSVVSLATGGNATPGTISLENKDDDSAEQAYGTDFDVNRKYLTFSWWLLNRGWVDVMQRVEGAVRQVFGHLSPRDSITLDTFAKLSHDVRRLMEGSAPSKGAATAWLPFLLPPADMEEFVLRESGVLDSGPLDDAAAAQEGSNPTPAPSSPTASSPSTAASLRRLLDETADLIESPHFAHVHTQLLDAGFSALLEHKLVAGVFDNNTPAVISADPLGGVGTTLSRAVLLPKILSVLTRQAHAIGHGMPNEYLQAMEAVPDLEGFAAVVYSSNWQAEIVPDDGAGVDVATSAGSVKDQLPPPGSKVAAHHGEGHAHRQGGVSESSMVIVDKTGEEGSSLFDSVWEKASASK</sequence>
<dbReference type="PANTHER" id="PTHR28080:SF1">
    <property type="entry name" value="PEROXISOMAL BIOGENESIS FACTOR 3"/>
    <property type="match status" value="1"/>
</dbReference>
<dbReference type="GO" id="GO:0030674">
    <property type="term" value="F:protein-macromolecule adaptor activity"/>
    <property type="evidence" value="ECO:0007669"/>
    <property type="project" value="TreeGrafter"/>
</dbReference>
<keyword evidence="2" id="KW-0472">Membrane</keyword>
<accession>A0AAN6PM80</accession>
<evidence type="ECO:0000256" key="1">
    <source>
        <dbReference type="SAM" id="MobiDB-lite"/>
    </source>
</evidence>